<dbReference type="EMBL" id="UYSL01020123">
    <property type="protein sequence ID" value="VDL72902.1"/>
    <property type="molecule type" value="Genomic_DNA"/>
</dbReference>
<feature type="chain" id="PRO_5043125214" evidence="1">
    <location>
        <begin position="19"/>
        <end position="94"/>
    </location>
</feature>
<proteinExistence type="predicted"/>
<evidence type="ECO:0000313" key="3">
    <source>
        <dbReference type="Proteomes" id="UP000271162"/>
    </source>
</evidence>
<dbReference type="Proteomes" id="UP000271162">
    <property type="component" value="Unassembled WGS sequence"/>
</dbReference>
<keyword evidence="3" id="KW-1185">Reference proteome</keyword>
<feature type="signal peptide" evidence="1">
    <location>
        <begin position="1"/>
        <end position="18"/>
    </location>
</feature>
<dbReference type="AlphaFoldDB" id="A0A0N4Y143"/>
<keyword evidence="1" id="KW-0732">Signal</keyword>
<reference evidence="4" key="1">
    <citation type="submission" date="2017-02" db="UniProtKB">
        <authorList>
            <consortium name="WormBaseParasite"/>
        </authorList>
    </citation>
    <scope>IDENTIFICATION</scope>
</reference>
<name>A0A0N4Y143_NIPBR</name>
<dbReference type="WBParaSite" id="NBR_0000931201-mRNA-1">
    <property type="protein sequence ID" value="NBR_0000931201-mRNA-1"/>
    <property type="gene ID" value="NBR_0000931201"/>
</dbReference>
<evidence type="ECO:0000256" key="1">
    <source>
        <dbReference type="SAM" id="SignalP"/>
    </source>
</evidence>
<organism evidence="4">
    <name type="scientific">Nippostrongylus brasiliensis</name>
    <name type="common">Rat hookworm</name>
    <dbReference type="NCBI Taxonomy" id="27835"/>
    <lineage>
        <taxon>Eukaryota</taxon>
        <taxon>Metazoa</taxon>
        <taxon>Ecdysozoa</taxon>
        <taxon>Nematoda</taxon>
        <taxon>Chromadorea</taxon>
        <taxon>Rhabditida</taxon>
        <taxon>Rhabditina</taxon>
        <taxon>Rhabditomorpha</taxon>
        <taxon>Strongyloidea</taxon>
        <taxon>Heligmosomidae</taxon>
        <taxon>Nippostrongylus</taxon>
    </lineage>
</organism>
<evidence type="ECO:0000313" key="4">
    <source>
        <dbReference type="WBParaSite" id="NBR_0000931201-mRNA-1"/>
    </source>
</evidence>
<evidence type="ECO:0000313" key="2">
    <source>
        <dbReference type="EMBL" id="VDL72902.1"/>
    </source>
</evidence>
<gene>
    <name evidence="2" type="ORF">NBR_LOCUS9313</name>
</gene>
<sequence length="94" mass="10920">MKLLFLLIDGWLVSDISGWAAVVGRCVVVDWRRARHESKFGSWLELATSWRLQSGLATRPLYTVSGRERFHGRVKFEFTDRFQPPLWENSRPAA</sequence>
<reference evidence="2 3" key="2">
    <citation type="submission" date="2018-11" db="EMBL/GenBank/DDBJ databases">
        <authorList>
            <consortium name="Pathogen Informatics"/>
        </authorList>
    </citation>
    <scope>NUCLEOTIDE SEQUENCE [LARGE SCALE GENOMIC DNA]</scope>
</reference>
<protein>
    <submittedName>
        <fullName evidence="4">Secreted protein</fullName>
    </submittedName>
</protein>
<accession>A0A0N4Y143</accession>